<dbReference type="RefSeq" id="WP_407594038.1">
    <property type="nucleotide sequence ID" value="NZ_JBHDIY010000002.1"/>
</dbReference>
<gene>
    <name evidence="3" type="ORF">ACERZ8_20510</name>
</gene>
<dbReference type="Pfam" id="PF05545">
    <property type="entry name" value="FixQ"/>
    <property type="match status" value="1"/>
</dbReference>
<keyword evidence="2" id="KW-0472">Membrane</keyword>
<reference evidence="3 4" key="1">
    <citation type="submission" date="2024-08" db="EMBL/GenBank/DDBJ databases">
        <title>Tateyamaria sp. nov., isolated from marine algae.</title>
        <authorList>
            <person name="Choi B.J."/>
            <person name="Kim J.M."/>
            <person name="Lee J.K."/>
            <person name="Choi D.G."/>
            <person name="Bayburt H."/>
            <person name="Baek J.H."/>
            <person name="Han D.M."/>
            <person name="Jeon C.O."/>
        </authorList>
    </citation>
    <scope>NUCLEOTIDE SEQUENCE [LARGE SCALE GENOMIC DNA]</scope>
    <source>
        <strain evidence="3 4">KMU-156</strain>
    </source>
</reference>
<evidence type="ECO:0000313" key="4">
    <source>
        <dbReference type="Proteomes" id="UP001627408"/>
    </source>
</evidence>
<feature type="compositionally biased region" description="Basic and acidic residues" evidence="1">
    <location>
        <begin position="49"/>
        <end position="63"/>
    </location>
</feature>
<accession>A0ABW8UYM1</accession>
<evidence type="ECO:0000256" key="2">
    <source>
        <dbReference type="SAM" id="Phobius"/>
    </source>
</evidence>
<dbReference type="Proteomes" id="UP001627408">
    <property type="component" value="Unassembled WGS sequence"/>
</dbReference>
<dbReference type="CDD" id="cd01324">
    <property type="entry name" value="cbb3_Oxidase_CcoQ"/>
    <property type="match status" value="1"/>
</dbReference>
<name>A0ABW8UYM1_9RHOB</name>
<proteinExistence type="predicted"/>
<keyword evidence="2" id="KW-1133">Transmembrane helix</keyword>
<evidence type="ECO:0000256" key="1">
    <source>
        <dbReference type="SAM" id="MobiDB-lite"/>
    </source>
</evidence>
<organism evidence="3 4">
    <name type="scientific">Tateyamaria armeniaca</name>
    <dbReference type="NCBI Taxonomy" id="2518930"/>
    <lineage>
        <taxon>Bacteria</taxon>
        <taxon>Pseudomonadati</taxon>
        <taxon>Pseudomonadota</taxon>
        <taxon>Alphaproteobacteria</taxon>
        <taxon>Rhodobacterales</taxon>
        <taxon>Roseobacteraceae</taxon>
        <taxon>Tateyamaria</taxon>
    </lineage>
</organism>
<dbReference type="EMBL" id="JBHDIY010000002">
    <property type="protein sequence ID" value="MFL4472146.1"/>
    <property type="molecule type" value="Genomic_DNA"/>
</dbReference>
<keyword evidence="4" id="KW-1185">Reference proteome</keyword>
<comment type="caution">
    <text evidence="3">The sequence shown here is derived from an EMBL/GenBank/DDBJ whole genome shotgun (WGS) entry which is preliminary data.</text>
</comment>
<feature type="region of interest" description="Disordered" evidence="1">
    <location>
        <begin position="42"/>
        <end position="63"/>
    </location>
</feature>
<keyword evidence="2" id="KW-0812">Transmembrane</keyword>
<dbReference type="InterPro" id="IPR008621">
    <property type="entry name" value="Cbb3-typ_cyt_oxidase_comp"/>
</dbReference>
<sequence>MDTYSFLRELADSWVLLAMMVFYIIACLWAFRPGARPANEEAAGIPFRNDGEADPKSQEVEAK</sequence>
<feature type="transmembrane region" description="Helical" evidence="2">
    <location>
        <begin position="14"/>
        <end position="31"/>
    </location>
</feature>
<evidence type="ECO:0000313" key="3">
    <source>
        <dbReference type="EMBL" id="MFL4472146.1"/>
    </source>
</evidence>
<protein>
    <submittedName>
        <fullName evidence="3">Cbb3-type cytochrome c oxidase subunit 3</fullName>
    </submittedName>
</protein>